<accession>A0A0C2IKC9</accession>
<dbReference type="Proteomes" id="UP000031668">
    <property type="component" value="Unassembled WGS sequence"/>
</dbReference>
<dbReference type="AlphaFoldDB" id="A0A0C2IKC9"/>
<keyword evidence="2" id="KW-1185">Reference proteome</keyword>
<dbReference type="EMBL" id="JWZT01003693">
    <property type="protein sequence ID" value="KII65859.1"/>
    <property type="molecule type" value="Genomic_DNA"/>
</dbReference>
<sequence length="117" mass="13362">MGKNKYHRGRSVNGTWVIGDVKRTEELQFLIVEVTDRPEETFFGIIPAHTSRCFRTYHNLNEFYSNLNVNHSNTFSILKLGPLLILKREPGMALNIKSLYETGPISSIAMAMWSNTS</sequence>
<proteinExistence type="predicted"/>
<organism evidence="1 2">
    <name type="scientific">Thelohanellus kitauei</name>
    <name type="common">Myxosporean</name>
    <dbReference type="NCBI Taxonomy" id="669202"/>
    <lineage>
        <taxon>Eukaryota</taxon>
        <taxon>Metazoa</taxon>
        <taxon>Cnidaria</taxon>
        <taxon>Myxozoa</taxon>
        <taxon>Myxosporea</taxon>
        <taxon>Bivalvulida</taxon>
        <taxon>Platysporina</taxon>
        <taxon>Myxobolidae</taxon>
        <taxon>Thelohanellus</taxon>
    </lineage>
</organism>
<protein>
    <recommendedName>
        <fullName evidence="3">ISXO2-like transposase domain-containing protein</fullName>
    </recommendedName>
</protein>
<reference evidence="1 2" key="1">
    <citation type="journal article" date="2014" name="Genome Biol. Evol.">
        <title>The genome of the myxosporean Thelohanellus kitauei shows adaptations to nutrient acquisition within its fish host.</title>
        <authorList>
            <person name="Yang Y."/>
            <person name="Xiong J."/>
            <person name="Zhou Z."/>
            <person name="Huo F."/>
            <person name="Miao W."/>
            <person name="Ran C."/>
            <person name="Liu Y."/>
            <person name="Zhang J."/>
            <person name="Feng J."/>
            <person name="Wang M."/>
            <person name="Wang M."/>
            <person name="Wang L."/>
            <person name="Yao B."/>
        </authorList>
    </citation>
    <scope>NUCLEOTIDE SEQUENCE [LARGE SCALE GENOMIC DNA]</scope>
    <source>
        <strain evidence="1">Wuqing</strain>
    </source>
</reference>
<evidence type="ECO:0008006" key="3">
    <source>
        <dbReference type="Google" id="ProtNLM"/>
    </source>
</evidence>
<comment type="caution">
    <text evidence="1">The sequence shown here is derived from an EMBL/GenBank/DDBJ whole genome shotgun (WGS) entry which is preliminary data.</text>
</comment>
<gene>
    <name evidence="1" type="ORF">RF11_07164</name>
</gene>
<evidence type="ECO:0000313" key="1">
    <source>
        <dbReference type="EMBL" id="KII65859.1"/>
    </source>
</evidence>
<dbReference type="OrthoDB" id="424490at2759"/>
<evidence type="ECO:0000313" key="2">
    <source>
        <dbReference type="Proteomes" id="UP000031668"/>
    </source>
</evidence>
<name>A0A0C2IKC9_THEKT</name>